<evidence type="ECO:0000256" key="1">
    <source>
        <dbReference type="ARBA" id="ARBA00022729"/>
    </source>
</evidence>
<name>A0A1B8ZSQ8_9FLAO</name>
<dbReference type="OrthoDB" id="8913664at2"/>
<evidence type="ECO:0000313" key="4">
    <source>
        <dbReference type="EMBL" id="OCA74624.1"/>
    </source>
</evidence>
<dbReference type="Gene3D" id="2.60.40.10">
    <property type="entry name" value="Immunoglobulins"/>
    <property type="match status" value="3"/>
</dbReference>
<accession>A0A1B8ZSQ8</accession>
<dbReference type="InterPro" id="IPR035986">
    <property type="entry name" value="PKD_dom_sf"/>
</dbReference>
<keyword evidence="1 2" id="KW-0732">Signal</keyword>
<dbReference type="Pfam" id="PF18962">
    <property type="entry name" value="Por_Secre_tail"/>
    <property type="match status" value="1"/>
</dbReference>
<dbReference type="InterPro" id="IPR026444">
    <property type="entry name" value="Secre_tail"/>
</dbReference>
<comment type="caution">
    <text evidence="4">The sequence shown here is derived from an EMBL/GenBank/DDBJ whole genome shotgun (WGS) entry which is preliminary data.</text>
</comment>
<proteinExistence type="predicted"/>
<dbReference type="Proteomes" id="UP000093432">
    <property type="component" value="Unassembled WGS sequence"/>
</dbReference>
<gene>
    <name evidence="4" type="ORF">BBI00_09900</name>
</gene>
<dbReference type="InterPro" id="IPR022409">
    <property type="entry name" value="PKD/Chitinase_dom"/>
</dbReference>
<dbReference type="RefSeq" id="WP_065398613.1">
    <property type="nucleotide sequence ID" value="NZ_MAYG01000001.1"/>
</dbReference>
<organism evidence="4 5">
    <name type="scientific">Chryseobacterium arthrosphaerae</name>
    <dbReference type="NCBI Taxonomy" id="651561"/>
    <lineage>
        <taxon>Bacteria</taxon>
        <taxon>Pseudomonadati</taxon>
        <taxon>Bacteroidota</taxon>
        <taxon>Flavobacteriia</taxon>
        <taxon>Flavobacteriales</taxon>
        <taxon>Weeksellaceae</taxon>
        <taxon>Chryseobacterium group</taxon>
        <taxon>Chryseobacterium</taxon>
    </lineage>
</organism>
<dbReference type="PROSITE" id="PS50093">
    <property type="entry name" value="PKD"/>
    <property type="match status" value="1"/>
</dbReference>
<dbReference type="CDD" id="cd00146">
    <property type="entry name" value="PKD"/>
    <property type="match status" value="1"/>
</dbReference>
<dbReference type="EMBL" id="MAYG01000001">
    <property type="protein sequence ID" value="OCA74624.1"/>
    <property type="molecule type" value="Genomic_DNA"/>
</dbReference>
<sequence>MKNNTYFSRQHIFRWLLLCWLLVPWALQAQSARITWNSQVGCQEYRGEKGGTDDNGTTYSFINSSQCLRVCEGSTVTYTVSGQNISYVQWNISGGNSTVSGTGNTQAVVNWGAAGSGAVQATITYTDGTFENQNICIEKINSPVAKFEMKNLKSTVCRNTTIYFENLSYQNGGTEIINYFWDFGDGTTSTAFEPSHAYVNPGNYTVRLTVTNKCGCSSSIKMPVEVLKSTPVQINCASVVCEGSIEKYNVQDGCPGKWKVIGGTIVSNNGSEIEVAWDNVDPADGFGYVMYQSECGCPEWTTIKIPVILKKGKIKGEPIVCTGKQYIYGLPQWPTTSVKWNVSGPAPALLDYNQQRNEVLFTANQPGNYTLTADYFNTLLSCSGQAYINIVVEAPVQISGGADEICVGTSQSFNANPNVPVTWKVVTGNSVYTSPPTTGTFSYNFATAGSYTVTATKVGGACESNPIQVKVLPNPQPPTGPIVGEEKVCPGKPYIFKLNSVDPGVVPVWDVTNGTIQGSNSGASVTIIFNAGASQYVISVRNKLTSSPVGCLSTPISRTVVPLNLNTITINPNPGPFCPSSTQTFSANLNGITPDSMEWSFGSSNFGSVVAGQGTANITVNFNEITTTSSSTLKLKITKCGTVRTIEIPIALQPLPVVNFTNVGKICLGSPLTFTVNQTGITNASSVTFTFANGTTHSAIFNTSGSYTFPNNNYIQNNTGGNISQTVIVTYAGTNGCNYTPTASASFIVLPETIITISPVYNIVVCDPATMAPYTLTANSSTGLTGISSWQWYRNGAQILGATSNSYTISGPNAIGTYMVQATDINTCVVYSQEVKVKQSCSTGSGCTGPDPQISFTPKWVECNKITVTDLSYIGTADEIVWESDPILTLDSGQGTAFPVYKTTMPAAHIVFVRIRFGSCWYAKAVEVQKKYEAKFNESLVCNGSNGYTLKLHNTSTIFNITSAISYTFSGGGQPDQYGQTATYTNLAPGTYTFTMTMVASGFPSCSMTKTITIPPVPSLSFTSPSKVCVGEVINLTPVGYNPANTYTWLFSNTSIVASGPTTAVAINTSGPTNIKLRIKTPQGCVFESANAPINVVAANLSGSINPLSVVACVGSSPAITFIPSGAAPSGYIWMNGSQQVAGAPNSATFVPTQSGNYWPILISADNCRTEIMSSQLVPVTLKNLPYVNISGKANICAGSSTTLNGIVTDNTLEYQWKKGGVVVIPWSSAAAPIIYNTGALAAGTYVYTLEVRTPGTSGCMSTKNFTVTVSSPPPAVSITYTLQSCQPYRVKLTASGGAGDYNWSNGMVGQSITVNEGGAYQVTYTAPSGCKVVANTQVPLSLESLMWVFPTGCYDECLRKNYVIGPKGIFDHHEWQYFGNNVQSGNNAFINPYYPGSAGTYNLQIDHFGCQYTSGPMNYFPGKDCGVSTECRMEGDLYLKWDGDHFNVHGIIYNGSGQAVTLTISSGNGVGSYLPSIITIPAGGSYDMNANPLTFYPNVNYSGWDEILFINGECKFVVKVDGKVGKATERTLEVTSESSLKMIPNPAKERVKISYNTGSEKLQAKQVTVFDAMGNVKFRKELKTSSGEVDVEISGWLQGVYIVIVQTGDTSMQGKLIKN</sequence>
<dbReference type="InterPro" id="IPR000601">
    <property type="entry name" value="PKD_dom"/>
</dbReference>
<feature type="chain" id="PRO_5008621206" description="PKD domain-containing protein" evidence="2">
    <location>
        <begin position="30"/>
        <end position="1620"/>
    </location>
</feature>
<dbReference type="NCBIfam" id="TIGR04183">
    <property type="entry name" value="Por_Secre_tail"/>
    <property type="match status" value="1"/>
</dbReference>
<dbReference type="STRING" id="651561.BBI00_09900"/>
<feature type="signal peptide" evidence="2">
    <location>
        <begin position="1"/>
        <end position="29"/>
    </location>
</feature>
<evidence type="ECO:0000313" key="5">
    <source>
        <dbReference type="Proteomes" id="UP000093432"/>
    </source>
</evidence>
<feature type="domain" description="PKD" evidence="3">
    <location>
        <begin position="167"/>
        <end position="226"/>
    </location>
</feature>
<dbReference type="SUPFAM" id="SSF49299">
    <property type="entry name" value="PKD domain"/>
    <property type="match status" value="2"/>
</dbReference>
<protein>
    <recommendedName>
        <fullName evidence="3">PKD domain-containing protein</fullName>
    </recommendedName>
</protein>
<dbReference type="Pfam" id="PF18911">
    <property type="entry name" value="PKD_4"/>
    <property type="match status" value="1"/>
</dbReference>
<dbReference type="SMART" id="SM00089">
    <property type="entry name" value="PKD"/>
    <property type="match status" value="2"/>
</dbReference>
<dbReference type="InterPro" id="IPR013783">
    <property type="entry name" value="Ig-like_fold"/>
</dbReference>
<reference evidence="5" key="1">
    <citation type="submission" date="2016-07" db="EMBL/GenBank/DDBJ databases">
        <authorList>
            <person name="Florea S."/>
            <person name="Webb J.S."/>
            <person name="Jaromczyk J."/>
            <person name="Schardl C.L."/>
        </authorList>
    </citation>
    <scope>NUCLEOTIDE SEQUENCE [LARGE SCALE GENOMIC DNA]</scope>
    <source>
        <strain evidence="5">CC-VM-7</strain>
    </source>
</reference>
<evidence type="ECO:0000256" key="2">
    <source>
        <dbReference type="SAM" id="SignalP"/>
    </source>
</evidence>
<evidence type="ECO:0000259" key="3">
    <source>
        <dbReference type="PROSITE" id="PS50093"/>
    </source>
</evidence>